<protein>
    <recommendedName>
        <fullName evidence="3">YtxH domain-containing protein</fullName>
    </recommendedName>
</protein>
<dbReference type="RefSeq" id="WP_224315778.1">
    <property type="nucleotide sequence ID" value="NZ_JAIRBM010000026.1"/>
</dbReference>
<keyword evidence="2" id="KW-1185">Reference proteome</keyword>
<evidence type="ECO:0008006" key="3">
    <source>
        <dbReference type="Google" id="ProtNLM"/>
    </source>
</evidence>
<reference evidence="1 2" key="1">
    <citation type="submission" date="2021-09" db="EMBL/GenBank/DDBJ databases">
        <title>The complete genome sequence of a new microorganism.</title>
        <authorList>
            <person name="Zi Z."/>
        </authorList>
    </citation>
    <scope>NUCLEOTIDE SEQUENCE [LARGE SCALE GENOMIC DNA]</scope>
    <source>
        <strain evidence="1 2">WGZ8</strain>
    </source>
</reference>
<evidence type="ECO:0000313" key="2">
    <source>
        <dbReference type="Proteomes" id="UP000704176"/>
    </source>
</evidence>
<proteinExistence type="predicted"/>
<organism evidence="1 2">
    <name type="scientific">Microvirga puerhi</name>
    <dbReference type="NCBI Taxonomy" id="2876078"/>
    <lineage>
        <taxon>Bacteria</taxon>
        <taxon>Pseudomonadati</taxon>
        <taxon>Pseudomonadota</taxon>
        <taxon>Alphaproteobacteria</taxon>
        <taxon>Hyphomicrobiales</taxon>
        <taxon>Methylobacteriaceae</taxon>
        <taxon>Microvirga</taxon>
    </lineage>
</organism>
<sequence length="142" mass="15571">MAKPLSELLTELSARAKNAEDHVAAAQQEAHDKIAARREQSRAAVETAITKVNQDIKSAGETAADKWKSLQAKVAADMEALKENMAQRKHERDVKHAENRAERLEWEAALAIDYAAASIEQAELAVYDAIIGRVEVAQARNA</sequence>
<gene>
    <name evidence="1" type="ORF">K9B37_22485</name>
</gene>
<dbReference type="EMBL" id="JAIRBM010000026">
    <property type="protein sequence ID" value="MBZ6079030.1"/>
    <property type="molecule type" value="Genomic_DNA"/>
</dbReference>
<name>A0ABS7VV76_9HYPH</name>
<accession>A0ABS7VV76</accession>
<dbReference type="Proteomes" id="UP000704176">
    <property type="component" value="Unassembled WGS sequence"/>
</dbReference>
<comment type="caution">
    <text evidence="1">The sequence shown here is derived from an EMBL/GenBank/DDBJ whole genome shotgun (WGS) entry which is preliminary data.</text>
</comment>
<evidence type="ECO:0000313" key="1">
    <source>
        <dbReference type="EMBL" id="MBZ6079030.1"/>
    </source>
</evidence>